<name>A0ABS6H2D9_9PROT</name>
<accession>A0ABS6H2D9</accession>
<dbReference type="PANTHER" id="PTHR42709:SF4">
    <property type="entry name" value="INNER MEMBRANE PROTEIN YQAA"/>
    <property type="match status" value="1"/>
</dbReference>
<reference evidence="3 4" key="1">
    <citation type="submission" date="2021-01" db="EMBL/GenBank/DDBJ databases">
        <title>Roseomonas sp. nov, a bacterium isolated from an oil production mixture in Yumen Oilfield.</title>
        <authorList>
            <person name="Wu D."/>
        </authorList>
    </citation>
    <scope>NUCLEOTIDE SEQUENCE [LARGE SCALE GENOMIC DNA]</scope>
    <source>
        <strain evidence="3 4">ROY-5-3</strain>
    </source>
</reference>
<evidence type="ECO:0000313" key="4">
    <source>
        <dbReference type="Proteomes" id="UP000689967"/>
    </source>
</evidence>
<comment type="caution">
    <text evidence="3">The sequence shown here is derived from an EMBL/GenBank/DDBJ whole genome shotgun (WGS) entry which is preliminary data.</text>
</comment>
<organism evidence="3 4">
    <name type="scientific">Falsiroseomonas oleicola</name>
    <dbReference type="NCBI Taxonomy" id="2801474"/>
    <lineage>
        <taxon>Bacteria</taxon>
        <taxon>Pseudomonadati</taxon>
        <taxon>Pseudomonadota</taxon>
        <taxon>Alphaproteobacteria</taxon>
        <taxon>Acetobacterales</taxon>
        <taxon>Roseomonadaceae</taxon>
        <taxon>Falsiroseomonas</taxon>
    </lineage>
</organism>
<dbReference type="PANTHER" id="PTHR42709">
    <property type="entry name" value="ALKALINE PHOSPHATASE LIKE PROTEIN"/>
    <property type="match status" value="1"/>
</dbReference>
<evidence type="ECO:0000259" key="2">
    <source>
        <dbReference type="Pfam" id="PF09335"/>
    </source>
</evidence>
<keyword evidence="4" id="KW-1185">Reference proteome</keyword>
<dbReference type="RefSeq" id="WP_216873124.1">
    <property type="nucleotide sequence ID" value="NZ_JAERQM010000001.1"/>
</dbReference>
<proteinExistence type="predicted"/>
<keyword evidence="1" id="KW-0812">Transmembrane</keyword>
<protein>
    <submittedName>
        <fullName evidence="3">DedA family protein</fullName>
    </submittedName>
</protein>
<dbReference type="InterPro" id="IPR051311">
    <property type="entry name" value="DedA_domain"/>
</dbReference>
<dbReference type="Proteomes" id="UP000689967">
    <property type="component" value="Unassembled WGS sequence"/>
</dbReference>
<evidence type="ECO:0000256" key="1">
    <source>
        <dbReference type="SAM" id="Phobius"/>
    </source>
</evidence>
<keyword evidence="1" id="KW-1133">Transmembrane helix</keyword>
<keyword evidence="1" id="KW-0472">Membrane</keyword>
<feature type="domain" description="VTT" evidence="2">
    <location>
        <begin position="25"/>
        <end position="140"/>
    </location>
</feature>
<gene>
    <name evidence="3" type="ORF">JJQ90_03895</name>
</gene>
<dbReference type="Pfam" id="PF09335">
    <property type="entry name" value="VTT_dom"/>
    <property type="match status" value="1"/>
</dbReference>
<feature type="transmembrane region" description="Helical" evidence="1">
    <location>
        <begin position="122"/>
        <end position="144"/>
    </location>
</feature>
<dbReference type="EMBL" id="JAERQM010000001">
    <property type="protein sequence ID" value="MBU8542829.1"/>
    <property type="molecule type" value="Genomic_DNA"/>
</dbReference>
<sequence length="145" mass="15874">MSSLLELLGLFVVALGAASLLPMQSEPVLVALLLLGEQPAWLLVLVASAGNTLGSVVNWLLGRQLIRWQDRRWFPVKPAALERASGWYRRWGHWSLLLSWAPIIGDPLTLAAGVLREPFGRFLLLVAIAKTGRYVVLALITLGLA</sequence>
<evidence type="ECO:0000313" key="3">
    <source>
        <dbReference type="EMBL" id="MBU8542829.1"/>
    </source>
</evidence>
<dbReference type="InterPro" id="IPR032816">
    <property type="entry name" value="VTT_dom"/>
</dbReference>
<feature type="transmembrane region" description="Helical" evidence="1">
    <location>
        <begin position="40"/>
        <end position="61"/>
    </location>
</feature>